<dbReference type="EMBL" id="CM010635">
    <property type="protein sequence ID" value="RID49938.1"/>
    <property type="molecule type" value="Genomic_DNA"/>
</dbReference>
<accession>A0A397YAM6</accession>
<sequence>MKPVSSQDSSDIVFFFRRRLALFFQSSGRSLRSSKTGSLRNVRIHPKNATANPESRQRRSRGSRRERRGFAPVFLREGDHQGVTSSRGFDQWA</sequence>
<dbReference type="AlphaFoldDB" id="A0A397YAM6"/>
<evidence type="ECO:0000313" key="2">
    <source>
        <dbReference type="EMBL" id="RID49938.1"/>
    </source>
</evidence>
<name>A0A397YAM6_BRACM</name>
<feature type="compositionally biased region" description="Polar residues" evidence="1">
    <location>
        <begin position="82"/>
        <end position="93"/>
    </location>
</feature>
<evidence type="ECO:0000256" key="1">
    <source>
        <dbReference type="SAM" id="MobiDB-lite"/>
    </source>
</evidence>
<organism evidence="2 3">
    <name type="scientific">Brassica campestris</name>
    <name type="common">Field mustard</name>
    <dbReference type="NCBI Taxonomy" id="3711"/>
    <lineage>
        <taxon>Eukaryota</taxon>
        <taxon>Viridiplantae</taxon>
        <taxon>Streptophyta</taxon>
        <taxon>Embryophyta</taxon>
        <taxon>Tracheophyta</taxon>
        <taxon>Spermatophyta</taxon>
        <taxon>Magnoliopsida</taxon>
        <taxon>eudicotyledons</taxon>
        <taxon>Gunneridae</taxon>
        <taxon>Pentapetalae</taxon>
        <taxon>rosids</taxon>
        <taxon>malvids</taxon>
        <taxon>Brassicales</taxon>
        <taxon>Brassicaceae</taxon>
        <taxon>Brassiceae</taxon>
        <taxon>Brassica</taxon>
    </lineage>
</organism>
<feature type="compositionally biased region" description="Polar residues" evidence="1">
    <location>
        <begin position="29"/>
        <end position="39"/>
    </location>
</feature>
<protein>
    <submittedName>
        <fullName evidence="2">Uncharacterized protein</fullName>
    </submittedName>
</protein>
<feature type="region of interest" description="Disordered" evidence="1">
    <location>
        <begin position="29"/>
        <end position="93"/>
    </location>
</feature>
<dbReference type="Proteomes" id="UP000264353">
    <property type="component" value="Chromosome A8"/>
</dbReference>
<feature type="compositionally biased region" description="Basic residues" evidence="1">
    <location>
        <begin position="58"/>
        <end position="67"/>
    </location>
</feature>
<gene>
    <name evidence="2" type="ORF">BRARA_H00700</name>
</gene>
<evidence type="ECO:0000313" key="3">
    <source>
        <dbReference type="Proteomes" id="UP000264353"/>
    </source>
</evidence>
<proteinExistence type="predicted"/>
<reference evidence="2 3" key="1">
    <citation type="submission" date="2018-06" db="EMBL/GenBank/DDBJ databases">
        <title>WGS assembly of Brassica rapa FPsc.</title>
        <authorList>
            <person name="Bowman J."/>
            <person name="Kohchi T."/>
            <person name="Yamato K."/>
            <person name="Jenkins J."/>
            <person name="Shu S."/>
            <person name="Ishizaki K."/>
            <person name="Yamaoka S."/>
            <person name="Nishihama R."/>
            <person name="Nakamura Y."/>
            <person name="Berger F."/>
            <person name="Adam C."/>
            <person name="Aki S."/>
            <person name="Althoff F."/>
            <person name="Araki T."/>
            <person name="Arteaga-Vazquez M."/>
            <person name="Balasubrmanian S."/>
            <person name="Bauer D."/>
            <person name="Boehm C."/>
            <person name="Briginshaw L."/>
            <person name="Caballero-Perez J."/>
            <person name="Catarino B."/>
            <person name="Chen F."/>
            <person name="Chiyoda S."/>
            <person name="Chovatia M."/>
            <person name="Davies K."/>
            <person name="Delmans M."/>
            <person name="Demura T."/>
            <person name="Dierschke T."/>
            <person name="Dolan L."/>
            <person name="Dorantes-Acosta A."/>
            <person name="Eklund D."/>
            <person name="Florent S."/>
            <person name="Flores-Sandoval E."/>
            <person name="Fujiyama A."/>
            <person name="Fukuzawa H."/>
            <person name="Galik B."/>
            <person name="Grimanelli D."/>
            <person name="Grimwood J."/>
            <person name="Grossniklaus U."/>
            <person name="Hamada T."/>
            <person name="Haseloff J."/>
            <person name="Hetherington A."/>
            <person name="Higo A."/>
            <person name="Hirakawa Y."/>
            <person name="Hundley H."/>
            <person name="Ikeda Y."/>
            <person name="Inoue K."/>
            <person name="Inoue S."/>
            <person name="Ishida S."/>
            <person name="Jia Q."/>
            <person name="Kakita M."/>
            <person name="Kanazawa T."/>
            <person name="Kawai Y."/>
            <person name="Kawashima T."/>
            <person name="Kennedy M."/>
            <person name="Kinose K."/>
            <person name="Kinoshita T."/>
            <person name="Kohara Y."/>
            <person name="Koide E."/>
            <person name="Komatsu K."/>
            <person name="Kopischke S."/>
            <person name="Kubo M."/>
            <person name="Kyozuka J."/>
            <person name="Lagercrantz U."/>
            <person name="Lin S."/>
            <person name="Lindquist E."/>
            <person name="Lipzen A."/>
            <person name="Lu C."/>
            <person name="Luna E."/>
            <person name="Martienssen R."/>
            <person name="Minamino N."/>
            <person name="Mizutani M."/>
            <person name="Mizutani M."/>
            <person name="Mochizuki N."/>
            <person name="Monte I."/>
            <person name="Mosher R."/>
            <person name="Nagasaki H."/>
            <person name="Nakagami H."/>
            <person name="Naramoto S."/>
            <person name="Nishitani K."/>
            <person name="Ohtani M."/>
            <person name="Okamoto T."/>
            <person name="Okumura M."/>
            <person name="Phillips J."/>
            <person name="Pollak B."/>
            <person name="Reinders A."/>
            <person name="Roevekamp M."/>
            <person name="Sano R."/>
            <person name="Sawa S."/>
            <person name="Schmid M."/>
            <person name="Shirakawa M."/>
            <person name="Solano R."/>
            <person name="Spunde A."/>
            <person name="Suetsugu N."/>
            <person name="Sugano S."/>
            <person name="Sugiyama A."/>
            <person name="Sun R."/>
            <person name="Suzuki Y."/>
            <person name="Takenaka M."/>
            <person name="Takezawa D."/>
            <person name="Tomogane H."/>
            <person name="Tsuzuki M."/>
            <person name="Ueda T."/>
            <person name="Umeda M."/>
            <person name="Ward J."/>
            <person name="Watanabe Y."/>
            <person name="Yazaki K."/>
            <person name="Yokoyama R."/>
            <person name="Yoshitake Y."/>
            <person name="Yotsui I."/>
            <person name="Zachgo S."/>
            <person name="Schmutz J."/>
        </authorList>
    </citation>
    <scope>NUCLEOTIDE SEQUENCE [LARGE SCALE GENOMIC DNA]</scope>
    <source>
        <strain evidence="3">cv. B-3</strain>
    </source>
</reference>